<reference evidence="3 4" key="1">
    <citation type="submission" date="2016-01" db="EMBL/GenBank/DDBJ databases">
        <title>The new phylogeny of the genus Mycobacterium.</title>
        <authorList>
            <person name="Tarcisio F."/>
            <person name="Conor M."/>
            <person name="Antonella G."/>
            <person name="Elisabetta G."/>
            <person name="Giulia F.S."/>
            <person name="Sara T."/>
            <person name="Anna F."/>
            <person name="Clotilde B."/>
            <person name="Roberto B."/>
            <person name="Veronica D.S."/>
            <person name="Fabio R."/>
            <person name="Monica P."/>
            <person name="Olivier J."/>
            <person name="Enrico T."/>
            <person name="Nicola S."/>
        </authorList>
    </citation>
    <scope>NUCLEOTIDE SEQUENCE [LARGE SCALE GENOMIC DNA]</scope>
    <source>
        <strain evidence="3 4">DSM 44339</strain>
    </source>
</reference>
<protein>
    <recommendedName>
        <fullName evidence="6">ESX-1 secretion-associated protein EspA/EspE-like domain-containing protein</fullName>
    </recommendedName>
</protein>
<dbReference type="STRING" id="126673.AWC01_09560"/>
<gene>
    <name evidence="3" type="ORF">AWC01_09560</name>
    <name evidence="2" type="ORF">MDOR_05290</name>
</gene>
<evidence type="ECO:0000256" key="1">
    <source>
        <dbReference type="SAM" id="MobiDB-lite"/>
    </source>
</evidence>
<dbReference type="AlphaFoldDB" id="A0A1X1TAU3"/>
<evidence type="ECO:0000313" key="2">
    <source>
        <dbReference type="EMBL" id="BBZ06360.1"/>
    </source>
</evidence>
<feature type="compositionally biased region" description="Pro residues" evidence="1">
    <location>
        <begin position="218"/>
        <end position="227"/>
    </location>
</feature>
<proteinExistence type="predicted"/>
<reference evidence="2 5" key="2">
    <citation type="journal article" date="2019" name="Emerg. Microbes Infect.">
        <title>Comprehensive subspecies identification of 175 nontuberculous mycobacteria species based on 7547 genomic profiles.</title>
        <authorList>
            <person name="Matsumoto Y."/>
            <person name="Kinjo T."/>
            <person name="Motooka D."/>
            <person name="Nabeya D."/>
            <person name="Jung N."/>
            <person name="Uechi K."/>
            <person name="Horii T."/>
            <person name="Iida T."/>
            <person name="Fujita J."/>
            <person name="Nakamura S."/>
        </authorList>
    </citation>
    <scope>NUCLEOTIDE SEQUENCE [LARGE SCALE GENOMIC DNA]</scope>
    <source>
        <strain evidence="2 5">JCM 12405</strain>
    </source>
</reference>
<organism evidence="3 4">
    <name type="scientific">Mycolicibacterium doricum</name>
    <dbReference type="NCBI Taxonomy" id="126673"/>
    <lineage>
        <taxon>Bacteria</taxon>
        <taxon>Bacillati</taxon>
        <taxon>Actinomycetota</taxon>
        <taxon>Actinomycetes</taxon>
        <taxon>Mycobacteriales</taxon>
        <taxon>Mycobacteriaceae</taxon>
        <taxon>Mycolicibacterium</taxon>
    </lineage>
</organism>
<dbReference type="EMBL" id="AP022605">
    <property type="protein sequence ID" value="BBZ06360.1"/>
    <property type="molecule type" value="Genomic_DNA"/>
</dbReference>
<evidence type="ECO:0000313" key="4">
    <source>
        <dbReference type="Proteomes" id="UP000193564"/>
    </source>
</evidence>
<dbReference type="EMBL" id="LQOS01000025">
    <property type="protein sequence ID" value="ORV41647.1"/>
    <property type="molecule type" value="Genomic_DNA"/>
</dbReference>
<dbReference type="OrthoDB" id="4964680at2"/>
<dbReference type="Proteomes" id="UP000467201">
    <property type="component" value="Chromosome"/>
</dbReference>
<accession>A0A1X1TAU3</accession>
<dbReference type="Proteomes" id="UP000193564">
    <property type="component" value="Unassembled WGS sequence"/>
</dbReference>
<dbReference type="KEGG" id="mdr:MDOR_05290"/>
<evidence type="ECO:0000313" key="3">
    <source>
        <dbReference type="EMBL" id="ORV41647.1"/>
    </source>
</evidence>
<evidence type="ECO:0008006" key="6">
    <source>
        <dbReference type="Google" id="ProtNLM"/>
    </source>
</evidence>
<sequence length="453" mass="49226">MTSGAASGPGAGVPTRSEIEGWIDAINDLSSSAAAYRAAAEKIEITADSHSQQLSAPGGAEWTGDAADTAQEAGYADRAVVYRAGGHKREMARAADLGAGNLYQVRQRALDTISEAEADDFKVGDDLTVTDLRRYTSRELHAYAERKARAEEHHADIAKWAGILASEDAQIGAKLQAGAAALDGMIPAEWTTRNDGTVHAVDFKQGPTTDGEAHTPNIPGPKPPPPTDSGQAPHGSQPWYSRGDDILFEEVAEKAADAAEAQGWTQAARNLRHYLENSGEDFTVNPDEIMRDVPKTQQMTNEIANSEVERIAAEAAATGNYGTPVQFQSDWNGPYIGPEDSKDWFYAMGGIQQSVTGVVTVHPPTEPGGEPTVTVDYQTHVFDRYNWNGRRNDQRRKNGRSPHRRACKGIQHFRIGECAPLRGCTTVKHAARLAECPRQSRRYTVRSRTVRPQ</sequence>
<evidence type="ECO:0000313" key="5">
    <source>
        <dbReference type="Proteomes" id="UP000467201"/>
    </source>
</evidence>
<reference evidence="2" key="3">
    <citation type="submission" date="2020-02" db="EMBL/GenBank/DDBJ databases">
        <authorList>
            <person name="Matsumoto Y."/>
            <person name="Motooka D."/>
            <person name="Nakamura S."/>
        </authorList>
    </citation>
    <scope>NUCLEOTIDE SEQUENCE</scope>
    <source>
        <strain evidence="2">JCM 12405</strain>
    </source>
</reference>
<name>A0A1X1TAU3_9MYCO</name>
<keyword evidence="4" id="KW-1185">Reference proteome</keyword>
<feature type="region of interest" description="Disordered" evidence="1">
    <location>
        <begin position="200"/>
        <end position="241"/>
    </location>
</feature>
<dbReference type="RefSeq" id="WP_085190361.1">
    <property type="nucleotide sequence ID" value="NZ_AP022605.1"/>
</dbReference>